<organism evidence="2 3">
    <name type="scientific">Onchocerca volvulus</name>
    <dbReference type="NCBI Taxonomy" id="6282"/>
    <lineage>
        <taxon>Eukaryota</taxon>
        <taxon>Metazoa</taxon>
        <taxon>Ecdysozoa</taxon>
        <taxon>Nematoda</taxon>
        <taxon>Chromadorea</taxon>
        <taxon>Rhabditida</taxon>
        <taxon>Spirurina</taxon>
        <taxon>Spiruromorpha</taxon>
        <taxon>Filarioidea</taxon>
        <taxon>Onchocercidae</taxon>
        <taxon>Onchocerca</taxon>
    </lineage>
</organism>
<evidence type="ECO:0000313" key="2">
    <source>
        <dbReference type="EnsemblMetazoa" id="OVOC2328.1"/>
    </source>
</evidence>
<reference evidence="3" key="1">
    <citation type="submission" date="2013-10" db="EMBL/GenBank/DDBJ databases">
        <title>Genome sequencing of Onchocerca volvulus.</title>
        <authorList>
            <person name="Cotton J."/>
            <person name="Tsai J."/>
            <person name="Stanley E."/>
            <person name="Tracey A."/>
            <person name="Holroyd N."/>
            <person name="Lustigman S."/>
            <person name="Berriman M."/>
        </authorList>
    </citation>
    <scope>NUCLEOTIDE SEQUENCE</scope>
</reference>
<dbReference type="EnsemblMetazoa" id="OVOC2328.1">
    <property type="protein sequence ID" value="OVOC2328.1"/>
    <property type="gene ID" value="WBGene00239137"/>
</dbReference>
<evidence type="ECO:0000256" key="1">
    <source>
        <dbReference type="SAM" id="MobiDB-lite"/>
    </source>
</evidence>
<accession>A0A8R1XRT7</accession>
<dbReference type="AlphaFoldDB" id="A0A8R1XRT7"/>
<dbReference type="Proteomes" id="UP000024404">
    <property type="component" value="Unassembled WGS sequence"/>
</dbReference>
<proteinExistence type="predicted"/>
<protein>
    <submittedName>
        <fullName evidence="2">Uncharacterized protein</fullName>
    </submittedName>
</protein>
<keyword evidence="3" id="KW-1185">Reference proteome</keyword>
<evidence type="ECO:0000313" key="3">
    <source>
        <dbReference type="Proteomes" id="UP000024404"/>
    </source>
</evidence>
<reference evidence="2" key="2">
    <citation type="submission" date="2022-06" db="UniProtKB">
        <authorList>
            <consortium name="EnsemblMetazoa"/>
        </authorList>
    </citation>
    <scope>IDENTIFICATION</scope>
</reference>
<feature type="region of interest" description="Disordered" evidence="1">
    <location>
        <begin position="44"/>
        <end position="70"/>
    </location>
</feature>
<dbReference type="EMBL" id="CMVM020000073">
    <property type="status" value="NOT_ANNOTATED_CDS"/>
    <property type="molecule type" value="Genomic_DNA"/>
</dbReference>
<name>A0A8R1XRT7_ONCVO</name>
<sequence length="70" mass="7997">MLPICFVKRRLSSLEEMQTEAMNLQTTNLTLEATITNMELANTDEKKGSDISSIRHSSRKKNLNSFHKVD</sequence>